<dbReference type="Gene3D" id="4.10.280.10">
    <property type="entry name" value="Helix-loop-helix DNA-binding domain"/>
    <property type="match status" value="1"/>
</dbReference>
<feature type="non-terminal residue" evidence="8">
    <location>
        <position position="162"/>
    </location>
</feature>
<dbReference type="PANTHER" id="PTHR15741:SF37">
    <property type="entry name" value="LD38259P"/>
    <property type="match status" value="1"/>
</dbReference>
<keyword evidence="2" id="KW-0805">Transcription regulation</keyword>
<keyword evidence="5" id="KW-0539">Nucleus</keyword>
<dbReference type="AlphaFoldDB" id="A0A0T6BA00"/>
<evidence type="ECO:0000259" key="7">
    <source>
        <dbReference type="PROSITE" id="PS50888"/>
    </source>
</evidence>
<dbReference type="OrthoDB" id="6022628at2759"/>
<name>A0A0T6BA00_9SCAR</name>
<evidence type="ECO:0000313" key="9">
    <source>
        <dbReference type="Proteomes" id="UP000051574"/>
    </source>
</evidence>
<feature type="compositionally biased region" description="Low complexity" evidence="6">
    <location>
        <begin position="70"/>
        <end position="84"/>
    </location>
</feature>
<evidence type="ECO:0000256" key="3">
    <source>
        <dbReference type="ARBA" id="ARBA00023125"/>
    </source>
</evidence>
<dbReference type="GO" id="GO:0046983">
    <property type="term" value="F:protein dimerization activity"/>
    <property type="evidence" value="ECO:0007669"/>
    <property type="project" value="InterPro"/>
</dbReference>
<dbReference type="PANTHER" id="PTHR15741">
    <property type="entry name" value="BASIC HELIX-LOOP-HELIX ZIP TRANSCRIPTION FACTOR"/>
    <property type="match status" value="1"/>
</dbReference>
<feature type="compositionally biased region" description="Basic and acidic residues" evidence="6">
    <location>
        <begin position="88"/>
        <end position="108"/>
    </location>
</feature>
<evidence type="ECO:0000256" key="6">
    <source>
        <dbReference type="SAM" id="MobiDB-lite"/>
    </source>
</evidence>
<dbReference type="PROSITE" id="PS50888">
    <property type="entry name" value="BHLH"/>
    <property type="match status" value="1"/>
</dbReference>
<feature type="non-terminal residue" evidence="8">
    <location>
        <position position="1"/>
    </location>
</feature>
<dbReference type="InterPro" id="IPR052207">
    <property type="entry name" value="Max-like/E-box_TFs"/>
</dbReference>
<evidence type="ECO:0000256" key="4">
    <source>
        <dbReference type="ARBA" id="ARBA00023163"/>
    </source>
</evidence>
<reference evidence="8 9" key="1">
    <citation type="submission" date="2015-09" db="EMBL/GenBank/DDBJ databases">
        <title>Draft genome of the scarab beetle Oryctes borbonicus.</title>
        <authorList>
            <person name="Meyer J.M."/>
            <person name="Markov G.V."/>
            <person name="Baskaran P."/>
            <person name="Herrmann M."/>
            <person name="Sommer R.J."/>
            <person name="Roedelsperger C."/>
        </authorList>
    </citation>
    <scope>NUCLEOTIDE SEQUENCE [LARGE SCALE GENOMIC DNA]</scope>
    <source>
        <strain evidence="8">OB123</strain>
        <tissue evidence="8">Whole animal</tissue>
    </source>
</reference>
<dbReference type="GO" id="GO:0000981">
    <property type="term" value="F:DNA-binding transcription factor activity, RNA polymerase II-specific"/>
    <property type="evidence" value="ECO:0007669"/>
    <property type="project" value="TreeGrafter"/>
</dbReference>
<dbReference type="InterPro" id="IPR011598">
    <property type="entry name" value="bHLH_dom"/>
</dbReference>
<dbReference type="Pfam" id="PF00010">
    <property type="entry name" value="HLH"/>
    <property type="match status" value="1"/>
</dbReference>
<dbReference type="GO" id="GO:0000978">
    <property type="term" value="F:RNA polymerase II cis-regulatory region sequence-specific DNA binding"/>
    <property type="evidence" value="ECO:0007669"/>
    <property type="project" value="TreeGrafter"/>
</dbReference>
<protein>
    <submittedName>
        <fullName evidence="8">HLH domain containing protein</fullName>
    </submittedName>
</protein>
<dbReference type="SUPFAM" id="SSF47459">
    <property type="entry name" value="HLH, helix-loop-helix DNA-binding domain"/>
    <property type="match status" value="1"/>
</dbReference>
<feature type="region of interest" description="Disordered" evidence="6">
    <location>
        <begin position="58"/>
        <end position="113"/>
    </location>
</feature>
<dbReference type="InterPro" id="IPR036638">
    <property type="entry name" value="HLH_DNA-bd_sf"/>
</dbReference>
<keyword evidence="9" id="KW-1185">Reference proteome</keyword>
<proteinExistence type="predicted"/>
<dbReference type="SMART" id="SM00353">
    <property type="entry name" value="HLH"/>
    <property type="match status" value="1"/>
</dbReference>
<keyword evidence="3" id="KW-0238">DNA-binding</keyword>
<feature type="domain" description="BHLH" evidence="7">
    <location>
        <begin position="96"/>
        <end position="150"/>
    </location>
</feature>
<accession>A0A0T6BA00</accession>
<dbReference type="GO" id="GO:0005634">
    <property type="term" value="C:nucleus"/>
    <property type="evidence" value="ECO:0007669"/>
    <property type="project" value="UniProtKB-SubCell"/>
</dbReference>
<evidence type="ECO:0000256" key="2">
    <source>
        <dbReference type="ARBA" id="ARBA00023015"/>
    </source>
</evidence>
<gene>
    <name evidence="8" type="ORF">AMK59_3236</name>
</gene>
<keyword evidence="4" id="KW-0804">Transcription</keyword>
<dbReference type="EMBL" id="LJIG01009118">
    <property type="protein sequence ID" value="KRT83719.1"/>
    <property type="molecule type" value="Genomic_DNA"/>
</dbReference>
<dbReference type="CDD" id="cd11405">
    <property type="entry name" value="bHLHzip_MLXIP_like"/>
    <property type="match status" value="1"/>
</dbReference>
<organism evidence="8 9">
    <name type="scientific">Oryctes borbonicus</name>
    <dbReference type="NCBI Taxonomy" id="1629725"/>
    <lineage>
        <taxon>Eukaryota</taxon>
        <taxon>Metazoa</taxon>
        <taxon>Ecdysozoa</taxon>
        <taxon>Arthropoda</taxon>
        <taxon>Hexapoda</taxon>
        <taxon>Insecta</taxon>
        <taxon>Pterygota</taxon>
        <taxon>Neoptera</taxon>
        <taxon>Endopterygota</taxon>
        <taxon>Coleoptera</taxon>
        <taxon>Polyphaga</taxon>
        <taxon>Scarabaeiformia</taxon>
        <taxon>Scarabaeidae</taxon>
        <taxon>Dynastinae</taxon>
        <taxon>Oryctes</taxon>
    </lineage>
</organism>
<comment type="subcellular location">
    <subcellularLocation>
        <location evidence="1">Nucleus</location>
    </subcellularLocation>
</comment>
<evidence type="ECO:0000313" key="8">
    <source>
        <dbReference type="EMBL" id="KRT83719.1"/>
    </source>
</evidence>
<dbReference type="Proteomes" id="UP000051574">
    <property type="component" value="Unassembled WGS sequence"/>
</dbReference>
<comment type="caution">
    <text evidence="8">The sequence shown here is derived from an EMBL/GenBank/DDBJ whole genome shotgun (WGS) entry which is preliminary data.</text>
</comment>
<sequence>YPQHTQQSLPSSQDSTIRVKEEAAQTVCILPHSSLQIGAVIISPVNVNSVQKTDVLLPSTLTPPSPHVETSSQSLSSPTSPQGSIDSPNRDPTQKEQRRSHTHAEQKRRSNIKNGFDMIHSLIPHLNQNPNAKLSKAAMLQKSAEYIVQLRTERDQLKDEMD</sequence>
<evidence type="ECO:0000256" key="1">
    <source>
        <dbReference type="ARBA" id="ARBA00004123"/>
    </source>
</evidence>
<evidence type="ECO:0000256" key="5">
    <source>
        <dbReference type="ARBA" id="ARBA00023242"/>
    </source>
</evidence>